<dbReference type="STRING" id="1855383.SAMN05216548_101206"/>
<accession>A0A1H8ZPI2</accession>
<dbReference type="OrthoDB" id="9811036at2"/>
<dbReference type="Pfam" id="PF11412">
    <property type="entry name" value="DsbD_N"/>
    <property type="match status" value="1"/>
</dbReference>
<evidence type="ECO:0000313" key="4">
    <source>
        <dbReference type="Proteomes" id="UP000199647"/>
    </source>
</evidence>
<evidence type="ECO:0000313" key="3">
    <source>
        <dbReference type="EMBL" id="SEP66133.1"/>
    </source>
</evidence>
<gene>
    <name evidence="3" type="ORF">SAMN05216548_101206</name>
</gene>
<sequence length="280" mass="29274">MIARVLAFLIAAGSVTAAHAARSQWVRIDNAQMRLLVASPRTNEAGPASPETGIDGGIDIALESGWHTYWRFPGDAGMAPEFDFSGSKNVASVEVLYPTPERHTDGDSVSLIYEDEVVFPLRIKPADPARPVTLRVNAFFGVCADTCLPVRASASVDGGPGQPADPLTDSLLSTYVARLPGLPDKNGLSVMTAKVEGDAIAFQARVPPTADGGGGEAELMCEPPASLPLGQPGPARKQGSEVRFQLALPEGNPASAVEGQSFRCILSGGGRAVEQQVTVE</sequence>
<feature type="chain" id="PRO_5011542749" evidence="1">
    <location>
        <begin position="21"/>
        <end position="280"/>
    </location>
</feature>
<dbReference type="Proteomes" id="UP000199647">
    <property type="component" value="Unassembled WGS sequence"/>
</dbReference>
<feature type="domain" description="Thiol:disulfide interchange protein DsbD N-terminal" evidence="2">
    <location>
        <begin position="50"/>
        <end position="152"/>
    </location>
</feature>
<evidence type="ECO:0000256" key="1">
    <source>
        <dbReference type="SAM" id="SignalP"/>
    </source>
</evidence>
<organism evidence="3 4">
    <name type="scientific">Faunimonas pinastri</name>
    <dbReference type="NCBI Taxonomy" id="1855383"/>
    <lineage>
        <taxon>Bacteria</taxon>
        <taxon>Pseudomonadati</taxon>
        <taxon>Pseudomonadota</taxon>
        <taxon>Alphaproteobacteria</taxon>
        <taxon>Hyphomicrobiales</taxon>
        <taxon>Afifellaceae</taxon>
        <taxon>Faunimonas</taxon>
    </lineage>
</organism>
<feature type="signal peptide" evidence="1">
    <location>
        <begin position="1"/>
        <end position="20"/>
    </location>
</feature>
<proteinExistence type="predicted"/>
<keyword evidence="1" id="KW-0732">Signal</keyword>
<dbReference type="InterPro" id="IPR028250">
    <property type="entry name" value="DsbDN"/>
</dbReference>
<dbReference type="RefSeq" id="WP_092494730.1">
    <property type="nucleotide sequence ID" value="NZ_FOFG01000001.1"/>
</dbReference>
<reference evidence="3 4" key="1">
    <citation type="submission" date="2016-10" db="EMBL/GenBank/DDBJ databases">
        <authorList>
            <person name="de Groot N.N."/>
        </authorList>
    </citation>
    <scope>NUCLEOTIDE SEQUENCE [LARGE SCALE GENOMIC DNA]</scope>
    <source>
        <strain evidence="3 4">A52C2</strain>
    </source>
</reference>
<name>A0A1H8ZPI2_9HYPH</name>
<keyword evidence="4" id="KW-1185">Reference proteome</keyword>
<evidence type="ECO:0000259" key="2">
    <source>
        <dbReference type="Pfam" id="PF11412"/>
    </source>
</evidence>
<dbReference type="AlphaFoldDB" id="A0A1H8ZPI2"/>
<protein>
    <submittedName>
        <fullName evidence="3">Thiol-disulfide interchange protein, contains DsbC and DsbD domains</fullName>
    </submittedName>
</protein>
<dbReference type="EMBL" id="FOFG01000001">
    <property type="protein sequence ID" value="SEP66133.1"/>
    <property type="molecule type" value="Genomic_DNA"/>
</dbReference>